<reference evidence="2 3" key="1">
    <citation type="journal article" date="2015" name="Proc. Natl. Acad. Sci. U.S.A.">
        <title>Expanded metabolic versatility of ubiquitous nitrite-oxidizing bacteria from the genus Nitrospira.</title>
        <authorList>
            <person name="Koch H."/>
            <person name="Lucker S."/>
            <person name="Albertsen M."/>
            <person name="Kitzinger K."/>
            <person name="Herbold C."/>
            <person name="Spieck E."/>
            <person name="Nielsen P.H."/>
            <person name="Wagner M."/>
            <person name="Daims H."/>
        </authorList>
    </citation>
    <scope>NUCLEOTIDE SEQUENCE [LARGE SCALE GENOMIC DNA]</scope>
    <source>
        <strain evidence="2 3">NSP M-1</strain>
    </source>
</reference>
<keyword evidence="3" id="KW-1185">Reference proteome</keyword>
<keyword evidence="1" id="KW-0812">Transmembrane</keyword>
<gene>
    <name evidence="2" type="ORF">NITMOv2_3279</name>
</gene>
<accession>A0A0K2GGC0</accession>
<dbReference type="PATRIC" id="fig|42253.5.peg.3233"/>
<feature type="transmembrane region" description="Helical" evidence="1">
    <location>
        <begin position="24"/>
        <end position="41"/>
    </location>
</feature>
<sequence length="60" mass="6578">MQLFLLLIMGGAFLGMCRRTMDGLLWAGVLLIVFVVLASLFPDSGLRTAIHTVLPFSLQL</sequence>
<evidence type="ECO:0000313" key="3">
    <source>
        <dbReference type="Proteomes" id="UP000069205"/>
    </source>
</evidence>
<keyword evidence="1" id="KW-0472">Membrane</keyword>
<dbReference type="KEGG" id="nmv:NITMOv2_3279"/>
<name>A0A0K2GGC0_NITMO</name>
<protein>
    <submittedName>
        <fullName evidence="2">Uncharacterized protein</fullName>
    </submittedName>
</protein>
<organism evidence="2 3">
    <name type="scientific">Nitrospira moscoviensis</name>
    <dbReference type="NCBI Taxonomy" id="42253"/>
    <lineage>
        <taxon>Bacteria</taxon>
        <taxon>Pseudomonadati</taxon>
        <taxon>Nitrospirota</taxon>
        <taxon>Nitrospiria</taxon>
        <taxon>Nitrospirales</taxon>
        <taxon>Nitrospiraceae</taxon>
        <taxon>Nitrospira</taxon>
    </lineage>
</organism>
<proteinExistence type="predicted"/>
<dbReference type="RefSeq" id="WP_053380645.1">
    <property type="nucleotide sequence ID" value="NZ_CP011801.1"/>
</dbReference>
<evidence type="ECO:0000256" key="1">
    <source>
        <dbReference type="SAM" id="Phobius"/>
    </source>
</evidence>
<keyword evidence="1" id="KW-1133">Transmembrane helix</keyword>
<dbReference type="AlphaFoldDB" id="A0A0K2GGC0"/>
<dbReference type="Proteomes" id="UP000069205">
    <property type="component" value="Chromosome"/>
</dbReference>
<evidence type="ECO:0000313" key="2">
    <source>
        <dbReference type="EMBL" id="ALA59672.1"/>
    </source>
</evidence>
<dbReference type="EMBL" id="CP011801">
    <property type="protein sequence ID" value="ALA59672.1"/>
    <property type="molecule type" value="Genomic_DNA"/>
</dbReference>